<evidence type="ECO:0000256" key="3">
    <source>
        <dbReference type="ARBA" id="ARBA00022980"/>
    </source>
</evidence>
<gene>
    <name evidence="7" type="primary">Rpl36</name>
</gene>
<proteinExistence type="evidence at transcript level"/>
<keyword evidence="4 5" id="KW-0687">Ribonucleoprotein</keyword>
<comment type="similarity">
    <text evidence="1 5">Belongs to the eukaryotic ribosomal protein eL36 family.</text>
</comment>
<dbReference type="Gene3D" id="1.10.10.1760">
    <property type="entry name" value="60S ribosomal protein L36"/>
    <property type="match status" value="1"/>
</dbReference>
<evidence type="ECO:0000313" key="7">
    <source>
        <dbReference type="EMBL" id="AGH70180.1"/>
    </source>
</evidence>
<evidence type="ECO:0000256" key="5">
    <source>
        <dbReference type="RuleBase" id="RU000665"/>
    </source>
</evidence>
<sequence length="100" mass="11760">MVEEMAVGLNKGHRVTKIAVKPRPSRRKGTTSKRVRAIRELMREVTGFAPYEKRVMELLKVGRDKRALKFIKKRVGNHTRSKRKREELGRVLQQMRKAQH</sequence>
<dbReference type="Pfam" id="PF01158">
    <property type="entry name" value="Ribosomal_L36e"/>
    <property type="match status" value="1"/>
</dbReference>
<evidence type="ECO:0000256" key="4">
    <source>
        <dbReference type="ARBA" id="ARBA00023274"/>
    </source>
</evidence>
<evidence type="ECO:0000256" key="2">
    <source>
        <dbReference type="ARBA" id="ARBA00011133"/>
    </source>
</evidence>
<dbReference type="InterPro" id="IPR000509">
    <property type="entry name" value="Ribosomal_eL36"/>
</dbReference>
<name>M4T8Q4_9METZ</name>
<evidence type="ECO:0000256" key="1">
    <source>
        <dbReference type="ARBA" id="ARBA00006509"/>
    </source>
</evidence>
<comment type="subunit">
    <text evidence="2">Component of the large ribosomal subunit.</text>
</comment>
<feature type="compositionally biased region" description="Basic residues" evidence="6">
    <location>
        <begin position="72"/>
        <end position="83"/>
    </location>
</feature>
<feature type="region of interest" description="Disordered" evidence="6">
    <location>
        <begin position="1"/>
        <end position="33"/>
    </location>
</feature>
<dbReference type="EMBL" id="KC465320">
    <property type="protein sequence ID" value="AGH70180.1"/>
    <property type="molecule type" value="mRNA"/>
</dbReference>
<reference evidence="7" key="1">
    <citation type="journal article" date="2013" name="Mol. Phylogenet. Evol.">
        <title>Deep metazoan phylogeny: When different genes tell different stories.</title>
        <authorList>
            <person name="Nosenko T."/>
            <person name="Schreiber F."/>
            <person name="Adamska M."/>
            <person name="Adamski M."/>
            <person name="Eitel M."/>
            <person name="Hammel J."/>
            <person name="Maldonado M."/>
            <person name="Muller W.E."/>
            <person name="Nickel M."/>
            <person name="Schierwater B."/>
            <person name="Vacelet J."/>
            <person name="Wiens M."/>
            <person name="Worheide G."/>
        </authorList>
    </citation>
    <scope>NUCLEOTIDE SEQUENCE</scope>
</reference>
<dbReference type="FunFam" id="1.10.10.1760:FF:000001">
    <property type="entry name" value="60S ribosomal protein L36"/>
    <property type="match status" value="1"/>
</dbReference>
<dbReference type="AlphaFoldDB" id="M4T8Q4"/>
<dbReference type="InterPro" id="IPR038097">
    <property type="entry name" value="Ribosomal_eL36_sf"/>
</dbReference>
<evidence type="ECO:0000256" key="6">
    <source>
        <dbReference type="SAM" id="MobiDB-lite"/>
    </source>
</evidence>
<feature type="region of interest" description="Disordered" evidence="6">
    <location>
        <begin position="72"/>
        <end position="100"/>
    </location>
</feature>
<dbReference type="GO" id="GO:0005840">
    <property type="term" value="C:ribosome"/>
    <property type="evidence" value="ECO:0007669"/>
    <property type="project" value="UniProtKB-KW"/>
</dbReference>
<organism evidence="7">
    <name type="scientific">Placozoa sp. H4</name>
    <dbReference type="NCBI Taxonomy" id="1034858"/>
    <lineage>
        <taxon>Eukaryota</taxon>
        <taxon>Metazoa</taxon>
        <taxon>Placozoa</taxon>
    </lineage>
</organism>
<dbReference type="GO" id="GO:1990904">
    <property type="term" value="C:ribonucleoprotein complex"/>
    <property type="evidence" value="ECO:0007669"/>
    <property type="project" value="UniProtKB-KW"/>
</dbReference>
<dbReference type="PROSITE" id="PS01190">
    <property type="entry name" value="RIBOSOMAL_L36E"/>
    <property type="match status" value="1"/>
</dbReference>
<dbReference type="PANTHER" id="PTHR10114">
    <property type="entry name" value="60S RIBOSOMAL PROTEIN L36"/>
    <property type="match status" value="1"/>
</dbReference>
<dbReference type="GO" id="GO:0003735">
    <property type="term" value="F:structural constituent of ribosome"/>
    <property type="evidence" value="ECO:0007669"/>
    <property type="project" value="InterPro"/>
</dbReference>
<protein>
    <recommendedName>
        <fullName evidence="5">60S ribosomal protein L36</fullName>
    </recommendedName>
</protein>
<accession>M4T8Q4</accession>
<feature type="compositionally biased region" description="Basic residues" evidence="6">
    <location>
        <begin position="23"/>
        <end position="33"/>
    </location>
</feature>
<keyword evidence="3 5" id="KW-0689">Ribosomal protein</keyword>
<dbReference type="GO" id="GO:0006412">
    <property type="term" value="P:translation"/>
    <property type="evidence" value="ECO:0007669"/>
    <property type="project" value="InterPro"/>
</dbReference>